<gene>
    <name evidence="1" type="ORF">M9H77_34463</name>
</gene>
<dbReference type="EMBL" id="CM044708">
    <property type="protein sequence ID" value="KAI5648458.1"/>
    <property type="molecule type" value="Genomic_DNA"/>
</dbReference>
<accession>A0ACB9ZN50</accession>
<comment type="caution">
    <text evidence="1">The sequence shown here is derived from an EMBL/GenBank/DDBJ whole genome shotgun (WGS) entry which is preliminary data.</text>
</comment>
<evidence type="ECO:0000313" key="2">
    <source>
        <dbReference type="Proteomes" id="UP001060085"/>
    </source>
</evidence>
<proteinExistence type="predicted"/>
<keyword evidence="2" id="KW-1185">Reference proteome</keyword>
<name>A0ACB9ZN50_CATRO</name>
<evidence type="ECO:0000313" key="1">
    <source>
        <dbReference type="EMBL" id="KAI5648458.1"/>
    </source>
</evidence>
<reference evidence="2" key="1">
    <citation type="journal article" date="2023" name="Nat. Plants">
        <title>Single-cell RNA sequencing provides a high-resolution roadmap for understanding the multicellular compartmentation of specialized metabolism.</title>
        <authorList>
            <person name="Sun S."/>
            <person name="Shen X."/>
            <person name="Li Y."/>
            <person name="Li Y."/>
            <person name="Wang S."/>
            <person name="Li R."/>
            <person name="Zhang H."/>
            <person name="Shen G."/>
            <person name="Guo B."/>
            <person name="Wei J."/>
            <person name="Xu J."/>
            <person name="St-Pierre B."/>
            <person name="Chen S."/>
            <person name="Sun C."/>
        </authorList>
    </citation>
    <scope>NUCLEOTIDE SEQUENCE [LARGE SCALE GENOMIC DNA]</scope>
</reference>
<sequence>MATSEAVLQILGGTMPHLLGSNNCLRGSGSGFPPLSSCKKNRGSKYMKSFQCLRSSDQTIRKHPLRNGVTHGCTPTKKLLFLKCSCQHAESVGGLTKEGENGTWYVDNAKSFDSINGNIPNLLEFQTDKDLNPEREPYNSNGKSYSYLATQGVLNKPKASSIEDEAWELLRESVVYYCGSPIGTIAANDPTNSSVLNYDQVFIRDFIPSGIAFLLKGEYDIVRNFILHTLQLQSWEKTMDCHSPGQGLMPASFKVRTVPLEGDETATEEVLDPDFGEAAIGRVAPVDSGLWWIILLRAYGKCSGDLSVQERIDVQTGIKMILRLCLADGFDMFPTLLVTDGSCMIDRRMGIHGHPLEIQALFYSALLCAREMLAPEDGSADLIRALNNRLVALSFHIREYYWIDMNKLNEIYRYKTEEYSYDAVNKFNIYPDQISPWLVEWMPNRGGYLIGNLQPAHMDFRFFSLGNLWSIVSSLATIDQSHAILDLIEAKWADLVAEMPFKICYPALDGQEWQIITGCDPKNTPWSYHNGGAWPTLLWQLTVACVKMNRPEIAARAVEVAEKRLSWDKWPEYYDTKRARFIGKQAHLFQTWSIAGYLVAKHLLANPKAANILITEEDSELVNAFSCAISTNPRRKRGPKPSQKTYIV</sequence>
<organism evidence="1 2">
    <name type="scientific">Catharanthus roseus</name>
    <name type="common">Madagascar periwinkle</name>
    <name type="synonym">Vinca rosea</name>
    <dbReference type="NCBI Taxonomy" id="4058"/>
    <lineage>
        <taxon>Eukaryota</taxon>
        <taxon>Viridiplantae</taxon>
        <taxon>Streptophyta</taxon>
        <taxon>Embryophyta</taxon>
        <taxon>Tracheophyta</taxon>
        <taxon>Spermatophyta</taxon>
        <taxon>Magnoliopsida</taxon>
        <taxon>eudicotyledons</taxon>
        <taxon>Gunneridae</taxon>
        <taxon>Pentapetalae</taxon>
        <taxon>asterids</taxon>
        <taxon>lamiids</taxon>
        <taxon>Gentianales</taxon>
        <taxon>Apocynaceae</taxon>
        <taxon>Rauvolfioideae</taxon>
        <taxon>Vinceae</taxon>
        <taxon>Catharanthinae</taxon>
        <taxon>Catharanthus</taxon>
    </lineage>
</organism>
<dbReference type="Proteomes" id="UP001060085">
    <property type="component" value="Linkage Group LG08"/>
</dbReference>
<protein>
    <submittedName>
        <fullName evidence="1">Uncharacterized protein</fullName>
    </submittedName>
</protein>